<dbReference type="Proteomes" id="UP001629392">
    <property type="component" value="Unassembled WGS sequence"/>
</dbReference>
<keyword evidence="2" id="KW-1185">Reference proteome</keyword>
<evidence type="ECO:0000313" key="2">
    <source>
        <dbReference type="Proteomes" id="UP001629392"/>
    </source>
</evidence>
<dbReference type="Gene3D" id="3.40.50.1000">
    <property type="entry name" value="HAD superfamily/HAD-like"/>
    <property type="match status" value="1"/>
</dbReference>
<dbReference type="PANTHER" id="PTHR43611:SF3">
    <property type="entry name" value="FLAVIN MONONUCLEOTIDE HYDROLASE 1, CHLOROPLATIC"/>
    <property type="match status" value="1"/>
</dbReference>
<dbReference type="SUPFAM" id="SSF56784">
    <property type="entry name" value="HAD-like"/>
    <property type="match status" value="1"/>
</dbReference>
<dbReference type="InterPro" id="IPR023214">
    <property type="entry name" value="HAD_sf"/>
</dbReference>
<comment type="caution">
    <text evidence="1">The sequence shown here is derived from an EMBL/GenBank/DDBJ whole genome shotgun (WGS) entry which is preliminary data.</text>
</comment>
<accession>A0ABW9E8I7</accession>
<reference evidence="1 2" key="1">
    <citation type="journal article" date="2024" name="Chem. Sci.">
        <title>Discovery of megapolipeptins by genome mining of a Burkholderiales bacteria collection.</title>
        <authorList>
            <person name="Paulo B.S."/>
            <person name="Recchia M.J.J."/>
            <person name="Lee S."/>
            <person name="Fergusson C.H."/>
            <person name="Romanowski S.B."/>
            <person name="Hernandez A."/>
            <person name="Krull N."/>
            <person name="Liu D.Y."/>
            <person name="Cavanagh H."/>
            <person name="Bos A."/>
            <person name="Gray C.A."/>
            <person name="Murphy B.T."/>
            <person name="Linington R.G."/>
            <person name="Eustaquio A.S."/>
        </authorList>
    </citation>
    <scope>NUCLEOTIDE SEQUENCE [LARGE SCALE GENOMIC DNA]</scope>
    <source>
        <strain evidence="1 2">RL17-350-BIC-E</strain>
    </source>
</reference>
<evidence type="ECO:0000313" key="1">
    <source>
        <dbReference type="EMBL" id="MFM0715157.1"/>
    </source>
</evidence>
<dbReference type="NCBIfam" id="TIGR01509">
    <property type="entry name" value="HAD-SF-IA-v3"/>
    <property type="match status" value="1"/>
</dbReference>
<sequence>MSANLSVLALAAEISARCRIAVLTNNPQLVSTHISFLCPEIAELFGANVFASASFRAAKPSVHVFHGCLEVLGVTPAEALFIDDLAVNVTGARRAGLYGHTFTCAQTLADELCGYSLLDR</sequence>
<gene>
    <name evidence="1" type="ORF">PQQ73_02305</name>
</gene>
<proteinExistence type="predicted"/>
<dbReference type="InterPro" id="IPR006439">
    <property type="entry name" value="HAD-SF_hydro_IA"/>
</dbReference>
<keyword evidence="1" id="KW-0378">Hydrolase</keyword>
<dbReference type="EMBL" id="JAQQCL010000001">
    <property type="protein sequence ID" value="MFM0715157.1"/>
    <property type="molecule type" value="Genomic_DNA"/>
</dbReference>
<dbReference type="Pfam" id="PF00702">
    <property type="entry name" value="Hydrolase"/>
    <property type="match status" value="1"/>
</dbReference>
<dbReference type="PANTHER" id="PTHR43611">
    <property type="entry name" value="ALPHA-D-GLUCOSE 1-PHOSPHATE PHOSPHATASE"/>
    <property type="match status" value="1"/>
</dbReference>
<dbReference type="GO" id="GO:0016787">
    <property type="term" value="F:hydrolase activity"/>
    <property type="evidence" value="ECO:0007669"/>
    <property type="project" value="UniProtKB-KW"/>
</dbReference>
<organism evidence="1 2">
    <name type="scientific">Paraburkholderia strydomiana</name>
    <dbReference type="NCBI Taxonomy" id="1245417"/>
    <lineage>
        <taxon>Bacteria</taxon>
        <taxon>Pseudomonadati</taxon>
        <taxon>Pseudomonadota</taxon>
        <taxon>Betaproteobacteria</taxon>
        <taxon>Burkholderiales</taxon>
        <taxon>Burkholderiaceae</taxon>
        <taxon>Paraburkholderia</taxon>
    </lineage>
</organism>
<dbReference type="RefSeq" id="WP_408139009.1">
    <property type="nucleotide sequence ID" value="NZ_JAQQCL010000001.1"/>
</dbReference>
<name>A0ABW9E8I7_9BURK</name>
<protein>
    <submittedName>
        <fullName evidence="1">HAD-IA family hydrolase</fullName>
    </submittedName>
</protein>
<dbReference type="InterPro" id="IPR036412">
    <property type="entry name" value="HAD-like_sf"/>
</dbReference>